<dbReference type="GO" id="GO:0043743">
    <property type="term" value="F:LPPG:FO 2-phospho-L-lactate transferase activity"/>
    <property type="evidence" value="ECO:0007669"/>
    <property type="project" value="InterPro"/>
</dbReference>
<protein>
    <recommendedName>
        <fullName evidence="2">Gluconeogenesis factor</fullName>
    </recommendedName>
</protein>
<dbReference type="Proteomes" id="UP000581688">
    <property type="component" value="Unassembled WGS sequence"/>
</dbReference>
<sequence length="319" mass="34770">MKDTRKPNVVVIGGGTGMPVLIRGLKNFPVSLSAIVTVADDGGSSGRLRSEMAIPAPGDIRNVIAAMSDAEPMILKMFQHRFENGNSLSGHSLGNLLLAAMTSITGDFYRGIKEISRVLNVKGRIYPIANQNMFLHAEMDDGSIISGESKIPSANKKIKRVFLSPEHIEPLPEAIEAILKADLIVIAPGSLYTSILPNVIVPEIGEALQNSKGKVVYVCNVMTQYGETQGYTAADHVKTIHDHVGKNIINAIVVHNAKIEQFVRKLYEEENSTPVIYDTERLLGLGLEIIEADIIDHSKTTLRHNTNKVAKLLYSLLGQ</sequence>
<dbReference type="InterPro" id="IPR038136">
    <property type="entry name" value="CofD-like_dom_sf"/>
</dbReference>
<evidence type="ECO:0000256" key="2">
    <source>
        <dbReference type="HAMAP-Rule" id="MF_00973"/>
    </source>
</evidence>
<comment type="caution">
    <text evidence="3">The sequence shown here is derived from an EMBL/GenBank/DDBJ whole genome shotgun (WGS) entry which is preliminary data.</text>
</comment>
<evidence type="ECO:0000313" key="4">
    <source>
        <dbReference type="Proteomes" id="UP000581688"/>
    </source>
</evidence>
<reference evidence="3 4" key="1">
    <citation type="submission" date="2020-08" db="EMBL/GenBank/DDBJ databases">
        <title>Genomic Encyclopedia of Type Strains, Phase IV (KMG-IV): sequencing the most valuable type-strain genomes for metagenomic binning, comparative biology and taxonomic classification.</title>
        <authorList>
            <person name="Goeker M."/>
        </authorList>
    </citation>
    <scope>NUCLEOTIDE SEQUENCE [LARGE SCALE GENOMIC DNA]</scope>
    <source>
        <strain evidence="3 4">DSM 19612</strain>
    </source>
</reference>
<dbReference type="InterPro" id="IPR002882">
    <property type="entry name" value="CofD"/>
</dbReference>
<comment type="function">
    <text evidence="2">Required for morphogenesis under gluconeogenic growth conditions.</text>
</comment>
<dbReference type="SUPFAM" id="SSF142338">
    <property type="entry name" value="CofD-like"/>
    <property type="match status" value="1"/>
</dbReference>
<dbReference type="InterPro" id="IPR010119">
    <property type="entry name" value="Gluconeogen_factor"/>
</dbReference>
<dbReference type="PANTHER" id="PTHR30135:SF3">
    <property type="entry name" value="GLUCONEOGENESIS FACTOR-RELATED"/>
    <property type="match status" value="1"/>
</dbReference>
<comment type="subcellular location">
    <subcellularLocation>
        <location evidence="2">Cytoplasm</location>
    </subcellularLocation>
</comment>
<dbReference type="GO" id="GO:0005737">
    <property type="term" value="C:cytoplasm"/>
    <property type="evidence" value="ECO:0007669"/>
    <property type="project" value="UniProtKB-SubCell"/>
</dbReference>
<dbReference type="PANTHER" id="PTHR30135">
    <property type="entry name" value="UNCHARACTERIZED PROTEIN YVCK-RELATED"/>
    <property type="match status" value="1"/>
</dbReference>
<keyword evidence="1 2" id="KW-0963">Cytoplasm</keyword>
<dbReference type="CDD" id="cd07187">
    <property type="entry name" value="YvcK_like"/>
    <property type="match status" value="1"/>
</dbReference>
<dbReference type="EMBL" id="JACHGH010000005">
    <property type="protein sequence ID" value="MBB6453579.1"/>
    <property type="molecule type" value="Genomic_DNA"/>
</dbReference>
<dbReference type="HAMAP" id="MF_00973">
    <property type="entry name" value="Gluconeogen_factor"/>
    <property type="match status" value="1"/>
</dbReference>
<dbReference type="GO" id="GO:0008360">
    <property type="term" value="P:regulation of cell shape"/>
    <property type="evidence" value="ECO:0007669"/>
    <property type="project" value="UniProtKB-UniRule"/>
</dbReference>
<name>A0A841Q546_9BACI</name>
<dbReference type="RefSeq" id="WP_174496069.1">
    <property type="nucleotide sequence ID" value="NZ_CADDWK010000006.1"/>
</dbReference>
<dbReference type="AlphaFoldDB" id="A0A841Q546"/>
<dbReference type="Pfam" id="PF01933">
    <property type="entry name" value="CofD"/>
    <property type="match status" value="1"/>
</dbReference>
<gene>
    <name evidence="3" type="ORF">HNQ94_002028</name>
</gene>
<dbReference type="Gene3D" id="3.40.50.10680">
    <property type="entry name" value="CofD-like domains"/>
    <property type="match status" value="1"/>
</dbReference>
<keyword evidence="4" id="KW-1185">Reference proteome</keyword>
<accession>A0A841Q546</accession>
<proteinExistence type="inferred from homology"/>
<organism evidence="3 4">
    <name type="scientific">Salirhabdus euzebyi</name>
    <dbReference type="NCBI Taxonomy" id="394506"/>
    <lineage>
        <taxon>Bacteria</taxon>
        <taxon>Bacillati</taxon>
        <taxon>Bacillota</taxon>
        <taxon>Bacilli</taxon>
        <taxon>Bacillales</taxon>
        <taxon>Bacillaceae</taxon>
        <taxon>Salirhabdus</taxon>
    </lineage>
</organism>
<comment type="similarity">
    <text evidence="2">Belongs to the gluconeogenesis factor family.</text>
</comment>
<evidence type="ECO:0000313" key="3">
    <source>
        <dbReference type="EMBL" id="MBB6453579.1"/>
    </source>
</evidence>
<dbReference type="NCBIfam" id="TIGR01826">
    <property type="entry name" value="CofD_related"/>
    <property type="match status" value="1"/>
</dbReference>
<evidence type="ECO:0000256" key="1">
    <source>
        <dbReference type="ARBA" id="ARBA00022490"/>
    </source>
</evidence>